<feature type="compositionally biased region" description="Basic and acidic residues" evidence="5">
    <location>
        <begin position="236"/>
        <end position="261"/>
    </location>
</feature>
<dbReference type="EMBL" id="KV417266">
    <property type="protein sequence ID" value="KZP01700.1"/>
    <property type="molecule type" value="Genomic_DNA"/>
</dbReference>
<dbReference type="Pfam" id="PF05132">
    <property type="entry name" value="RNA_pol_Rpc4"/>
    <property type="match status" value="1"/>
</dbReference>
<feature type="non-terminal residue" evidence="6">
    <location>
        <position position="478"/>
    </location>
</feature>
<evidence type="ECO:0000313" key="6">
    <source>
        <dbReference type="EMBL" id="KZP01700.1"/>
    </source>
</evidence>
<feature type="compositionally biased region" description="Basic and acidic residues" evidence="5">
    <location>
        <begin position="383"/>
        <end position="393"/>
    </location>
</feature>
<dbReference type="InterPro" id="IPR007811">
    <property type="entry name" value="RPC4"/>
</dbReference>
<gene>
    <name evidence="6" type="ORF">CALVIDRAFT_547944</name>
</gene>
<dbReference type="GO" id="GO:0042797">
    <property type="term" value="P:tRNA transcription by RNA polymerase III"/>
    <property type="evidence" value="ECO:0007669"/>
    <property type="project" value="TreeGrafter"/>
</dbReference>
<feature type="compositionally biased region" description="Basic and acidic residues" evidence="5">
    <location>
        <begin position="367"/>
        <end position="376"/>
    </location>
</feature>
<protein>
    <recommendedName>
        <fullName evidence="8">RNA polymerase III RPC4-domain-containing protein</fullName>
    </recommendedName>
</protein>
<evidence type="ECO:0000313" key="7">
    <source>
        <dbReference type="Proteomes" id="UP000076738"/>
    </source>
</evidence>
<dbReference type="STRING" id="1330018.A0A167S9D1"/>
<feature type="compositionally biased region" description="Low complexity" evidence="5">
    <location>
        <begin position="159"/>
        <end position="188"/>
    </location>
</feature>
<accession>A0A167S9D1</accession>
<evidence type="ECO:0000256" key="5">
    <source>
        <dbReference type="SAM" id="MobiDB-lite"/>
    </source>
</evidence>
<keyword evidence="7" id="KW-1185">Reference proteome</keyword>
<feature type="compositionally biased region" description="Low complexity" evidence="5">
    <location>
        <begin position="394"/>
        <end position="404"/>
    </location>
</feature>
<comment type="subcellular location">
    <subcellularLocation>
        <location evidence="1">Nucleus</location>
    </subcellularLocation>
</comment>
<dbReference type="PANTHER" id="PTHR13408:SF0">
    <property type="entry name" value="DNA-DIRECTED RNA POLYMERASE III SUBUNIT RPC4"/>
    <property type="match status" value="1"/>
</dbReference>
<feature type="compositionally biased region" description="Acidic residues" evidence="5">
    <location>
        <begin position="294"/>
        <end position="307"/>
    </location>
</feature>
<evidence type="ECO:0000256" key="2">
    <source>
        <dbReference type="ARBA" id="ARBA00022478"/>
    </source>
</evidence>
<dbReference type="PANTHER" id="PTHR13408">
    <property type="entry name" value="DNA-DIRECTED RNA POLYMERASE III"/>
    <property type="match status" value="1"/>
</dbReference>
<sequence length="478" mass="50947">MSALPPRGRGRGRGIPRPTRPGSSSAPGPAATTLSAPAPSTSTDNPPAQADPPDFSRPLPAPRTLGTLRDPAPVGFRPGGANLARKPEDLARTGVSRLKFMPKLPMSRPKKEPEDVKPGTPTAGPSRGTERGRGRGRSAPPPGAGRGELQMTASGPFALGPSALLSSSRPRPSRGPGSAGPVPAVPGSDSTGKRSAVVLADAEQYSDEEVEIVDLDLVEGLDDSAPSSLKRVRVLRGRERTEGKREARLPRVEDIKAKLEPEEAASASLHSSARPTTEPETPPDEKNANALDLSESEDDEEAEDMLDDFMFRGRTGAPELDPTRERFYFFQFPSPFPSFLPAPTQVVDVDAEMPDADPLLPPSDAPAGEKEKEKQVRFSGEGVKLEDGRERKPSIGSPGKGIPPKVDGVIGRMELFRDGRVRLVLGEDIAMEVHPAAETAFLENVVHLDPSTKQMTSLGSVERRFVVSPDLDALLTEL</sequence>
<feature type="region of interest" description="Disordered" evidence="5">
    <location>
        <begin position="220"/>
        <end position="317"/>
    </location>
</feature>
<organism evidence="6 7">
    <name type="scientific">Calocera viscosa (strain TUFC12733)</name>
    <dbReference type="NCBI Taxonomy" id="1330018"/>
    <lineage>
        <taxon>Eukaryota</taxon>
        <taxon>Fungi</taxon>
        <taxon>Dikarya</taxon>
        <taxon>Basidiomycota</taxon>
        <taxon>Agaricomycotina</taxon>
        <taxon>Dacrymycetes</taxon>
        <taxon>Dacrymycetales</taxon>
        <taxon>Dacrymycetaceae</taxon>
        <taxon>Calocera</taxon>
    </lineage>
</organism>
<keyword evidence="4" id="KW-0539">Nucleus</keyword>
<proteinExistence type="predicted"/>
<dbReference type="Proteomes" id="UP000076738">
    <property type="component" value="Unassembled WGS sequence"/>
</dbReference>
<dbReference type="OrthoDB" id="5836119at2759"/>
<reference evidence="6 7" key="1">
    <citation type="journal article" date="2016" name="Mol. Biol. Evol.">
        <title>Comparative Genomics of Early-Diverging Mushroom-Forming Fungi Provides Insights into the Origins of Lignocellulose Decay Capabilities.</title>
        <authorList>
            <person name="Nagy L.G."/>
            <person name="Riley R."/>
            <person name="Tritt A."/>
            <person name="Adam C."/>
            <person name="Daum C."/>
            <person name="Floudas D."/>
            <person name="Sun H."/>
            <person name="Yadav J.S."/>
            <person name="Pangilinan J."/>
            <person name="Larsson K.H."/>
            <person name="Matsuura K."/>
            <person name="Barry K."/>
            <person name="Labutti K."/>
            <person name="Kuo R."/>
            <person name="Ohm R.A."/>
            <person name="Bhattacharya S.S."/>
            <person name="Shirouzu T."/>
            <person name="Yoshinaga Y."/>
            <person name="Martin F.M."/>
            <person name="Grigoriev I.V."/>
            <person name="Hibbett D.S."/>
        </authorList>
    </citation>
    <scope>NUCLEOTIDE SEQUENCE [LARGE SCALE GENOMIC DNA]</scope>
    <source>
        <strain evidence="6 7">TUFC12733</strain>
    </source>
</reference>
<dbReference type="GO" id="GO:0003677">
    <property type="term" value="F:DNA binding"/>
    <property type="evidence" value="ECO:0007669"/>
    <property type="project" value="InterPro"/>
</dbReference>
<evidence type="ECO:0000256" key="1">
    <source>
        <dbReference type="ARBA" id="ARBA00004123"/>
    </source>
</evidence>
<keyword evidence="2" id="KW-0240">DNA-directed RNA polymerase</keyword>
<evidence type="ECO:0000256" key="4">
    <source>
        <dbReference type="ARBA" id="ARBA00023242"/>
    </source>
</evidence>
<feature type="compositionally biased region" description="Low complexity" evidence="5">
    <location>
        <begin position="15"/>
        <end position="43"/>
    </location>
</feature>
<feature type="compositionally biased region" description="Low complexity" evidence="5">
    <location>
        <begin position="264"/>
        <end position="279"/>
    </location>
</feature>
<evidence type="ECO:0008006" key="8">
    <source>
        <dbReference type="Google" id="ProtNLM"/>
    </source>
</evidence>
<evidence type="ECO:0000256" key="3">
    <source>
        <dbReference type="ARBA" id="ARBA00023163"/>
    </source>
</evidence>
<feature type="region of interest" description="Disordered" evidence="5">
    <location>
        <begin position="1"/>
        <end position="197"/>
    </location>
</feature>
<dbReference type="GO" id="GO:0005666">
    <property type="term" value="C:RNA polymerase III complex"/>
    <property type="evidence" value="ECO:0007669"/>
    <property type="project" value="InterPro"/>
</dbReference>
<dbReference type="AlphaFoldDB" id="A0A167S9D1"/>
<feature type="region of interest" description="Disordered" evidence="5">
    <location>
        <begin position="360"/>
        <end position="404"/>
    </location>
</feature>
<name>A0A167S9D1_CALVF</name>
<keyword evidence="3" id="KW-0804">Transcription</keyword>